<keyword evidence="1" id="KW-0378">Hydrolase</keyword>
<dbReference type="Gene3D" id="3.40.630.40">
    <property type="entry name" value="Zn-dependent exopeptidases"/>
    <property type="match status" value="1"/>
</dbReference>
<dbReference type="STRING" id="51670.SAMN04488557_0575"/>
<dbReference type="InterPro" id="IPR007709">
    <property type="entry name" value="N-FG_amidohydro"/>
</dbReference>
<dbReference type="Proteomes" id="UP000199423">
    <property type="component" value="Unassembled WGS sequence"/>
</dbReference>
<dbReference type="OrthoDB" id="9802050at2"/>
<dbReference type="AlphaFoldDB" id="A0A1I7MWJ9"/>
<gene>
    <name evidence="1" type="ORF">SAMN04488557_0575</name>
</gene>
<evidence type="ECO:0000313" key="2">
    <source>
        <dbReference type="Proteomes" id="UP000199423"/>
    </source>
</evidence>
<keyword evidence="2" id="KW-1185">Reference proteome</keyword>
<accession>A0A1I7MWJ9</accession>
<proteinExistence type="predicted"/>
<dbReference type="EMBL" id="FPCH01000001">
    <property type="protein sequence ID" value="SFV26744.1"/>
    <property type="molecule type" value="Genomic_DNA"/>
</dbReference>
<dbReference type="Pfam" id="PF05013">
    <property type="entry name" value="FGase"/>
    <property type="match status" value="1"/>
</dbReference>
<organism evidence="1 2">
    <name type="scientific">Hyphomicrobium facile</name>
    <dbReference type="NCBI Taxonomy" id="51670"/>
    <lineage>
        <taxon>Bacteria</taxon>
        <taxon>Pseudomonadati</taxon>
        <taxon>Pseudomonadota</taxon>
        <taxon>Alphaproteobacteria</taxon>
        <taxon>Hyphomicrobiales</taxon>
        <taxon>Hyphomicrobiaceae</taxon>
        <taxon>Hyphomicrobium</taxon>
    </lineage>
</organism>
<sequence length="299" mass="33258">MADDRSHDVPRAFFPSFDVLAPRVQSAPFVFSSPHSGRLYPPEFLAISRLDPKTLRRSEDCFVDRLFRPVASLGAPIISARFPRAYLDLNREPYELDPELVGEPLPAHANTQSIRVAGGLGTVARIVADGEEIYPDRLSLDSVLARIEQLYFPFHAELSRLVAATRETFGYAVLIDCHSMPSTAMAPGGAQRPDIVIGDRFGAAADPRLTLLVRDEFQRRGFKVQLNRPYAGGYITEHHGRPARGTHAIQVEINRGLYINELTFQETAGYARLAEALKEIVTALFREVPTLLDYRAAAE</sequence>
<dbReference type="GO" id="GO:0016787">
    <property type="term" value="F:hydrolase activity"/>
    <property type="evidence" value="ECO:0007669"/>
    <property type="project" value="UniProtKB-KW"/>
</dbReference>
<protein>
    <submittedName>
        <fullName evidence="1">N-formylglutamate amidohydrolase</fullName>
    </submittedName>
</protein>
<dbReference type="SUPFAM" id="SSF53187">
    <property type="entry name" value="Zn-dependent exopeptidases"/>
    <property type="match status" value="1"/>
</dbReference>
<name>A0A1I7MWJ9_9HYPH</name>
<evidence type="ECO:0000313" key="1">
    <source>
        <dbReference type="EMBL" id="SFV26744.1"/>
    </source>
</evidence>
<reference evidence="2" key="1">
    <citation type="submission" date="2016-10" db="EMBL/GenBank/DDBJ databases">
        <authorList>
            <person name="Varghese N."/>
            <person name="Submissions S."/>
        </authorList>
    </citation>
    <scope>NUCLEOTIDE SEQUENCE [LARGE SCALE GENOMIC DNA]</scope>
    <source>
        <strain evidence="2">DSM 1565</strain>
    </source>
</reference>
<dbReference type="RefSeq" id="WP_092863939.1">
    <property type="nucleotide sequence ID" value="NZ_FPCH01000001.1"/>
</dbReference>